<feature type="region of interest" description="Disordered" evidence="7">
    <location>
        <begin position="1"/>
        <end position="29"/>
    </location>
</feature>
<feature type="compositionally biased region" description="Polar residues" evidence="7">
    <location>
        <begin position="20"/>
        <end position="29"/>
    </location>
</feature>
<name>A0A345Y0C1_9ACTN</name>
<protein>
    <recommendedName>
        <fullName evidence="6">Transport permease protein</fullName>
    </recommendedName>
</protein>
<dbReference type="Proteomes" id="UP000254425">
    <property type="component" value="Chromosome"/>
</dbReference>
<dbReference type="PANTHER" id="PTHR43229">
    <property type="entry name" value="NODULATION PROTEIN J"/>
    <property type="match status" value="1"/>
</dbReference>
<feature type="transmembrane region" description="Helical" evidence="6">
    <location>
        <begin position="142"/>
        <end position="160"/>
    </location>
</feature>
<dbReference type="GO" id="GO:0043190">
    <property type="term" value="C:ATP-binding cassette (ABC) transporter complex"/>
    <property type="evidence" value="ECO:0007669"/>
    <property type="project" value="InterPro"/>
</dbReference>
<evidence type="ECO:0000313" key="9">
    <source>
        <dbReference type="EMBL" id="AXK37337.1"/>
    </source>
</evidence>
<keyword evidence="6" id="KW-1003">Cell membrane</keyword>
<accession>A0A345Y0C1</accession>
<keyword evidence="5" id="KW-0046">Antibiotic resistance</keyword>
<evidence type="ECO:0000256" key="2">
    <source>
        <dbReference type="ARBA" id="ARBA00022692"/>
    </source>
</evidence>
<dbReference type="GO" id="GO:0046677">
    <property type="term" value="P:response to antibiotic"/>
    <property type="evidence" value="ECO:0007669"/>
    <property type="project" value="UniProtKB-KW"/>
</dbReference>
<evidence type="ECO:0000256" key="3">
    <source>
        <dbReference type="ARBA" id="ARBA00022989"/>
    </source>
</evidence>
<keyword evidence="6" id="KW-0813">Transport</keyword>
<evidence type="ECO:0000256" key="5">
    <source>
        <dbReference type="ARBA" id="ARBA00023251"/>
    </source>
</evidence>
<organism evidence="9 10">
    <name type="scientific">Streptomyces armeniacus</name>
    <dbReference type="NCBI Taxonomy" id="83291"/>
    <lineage>
        <taxon>Bacteria</taxon>
        <taxon>Bacillati</taxon>
        <taxon>Actinomycetota</taxon>
        <taxon>Actinomycetes</taxon>
        <taxon>Kitasatosporales</taxon>
        <taxon>Streptomycetaceae</taxon>
        <taxon>Streptomyces</taxon>
    </lineage>
</organism>
<evidence type="ECO:0000256" key="4">
    <source>
        <dbReference type="ARBA" id="ARBA00023136"/>
    </source>
</evidence>
<evidence type="ECO:0000256" key="7">
    <source>
        <dbReference type="SAM" id="MobiDB-lite"/>
    </source>
</evidence>
<comment type="similarity">
    <text evidence="6">Belongs to the ABC-2 integral membrane protein family.</text>
</comment>
<keyword evidence="3 6" id="KW-1133">Transmembrane helix</keyword>
<feature type="transmembrane region" description="Helical" evidence="6">
    <location>
        <begin position="166"/>
        <end position="189"/>
    </location>
</feature>
<feature type="transmembrane region" description="Helical" evidence="6">
    <location>
        <begin position="50"/>
        <end position="73"/>
    </location>
</feature>
<feature type="domain" description="ABC transmembrane type-2" evidence="8">
    <location>
        <begin position="48"/>
        <end position="285"/>
    </location>
</feature>
<dbReference type="InterPro" id="IPR013525">
    <property type="entry name" value="ABC2_TM"/>
</dbReference>
<keyword evidence="4 6" id="KW-0472">Membrane</keyword>
<feature type="transmembrane region" description="Helical" evidence="6">
    <location>
        <begin position="85"/>
        <end position="108"/>
    </location>
</feature>
<comment type="subcellular location">
    <subcellularLocation>
        <location evidence="6">Cell membrane</location>
        <topology evidence="6">Multi-pass membrane protein</topology>
    </subcellularLocation>
    <subcellularLocation>
        <location evidence="1">Membrane</location>
        <topology evidence="1">Multi-pass membrane protein</topology>
    </subcellularLocation>
</comment>
<evidence type="ECO:0000256" key="1">
    <source>
        <dbReference type="ARBA" id="ARBA00004141"/>
    </source>
</evidence>
<dbReference type="InterPro" id="IPR051784">
    <property type="entry name" value="Nod_factor_ABC_transporter"/>
</dbReference>
<dbReference type="GO" id="GO:0140359">
    <property type="term" value="F:ABC-type transporter activity"/>
    <property type="evidence" value="ECO:0007669"/>
    <property type="project" value="InterPro"/>
</dbReference>
<feature type="transmembrane region" description="Helical" evidence="6">
    <location>
        <begin position="259"/>
        <end position="278"/>
    </location>
</feature>
<gene>
    <name evidence="9" type="ORF">DVA86_14720</name>
</gene>
<proteinExistence type="inferred from homology"/>
<dbReference type="PANTHER" id="PTHR43229:SF2">
    <property type="entry name" value="NODULATION PROTEIN J"/>
    <property type="match status" value="1"/>
</dbReference>
<dbReference type="Pfam" id="PF01061">
    <property type="entry name" value="ABC2_membrane"/>
    <property type="match status" value="1"/>
</dbReference>
<dbReference type="InterPro" id="IPR000412">
    <property type="entry name" value="ABC_2_transport"/>
</dbReference>
<evidence type="ECO:0000313" key="10">
    <source>
        <dbReference type="Proteomes" id="UP000254425"/>
    </source>
</evidence>
<dbReference type="PIRSF" id="PIRSF006648">
    <property type="entry name" value="DrrB"/>
    <property type="match status" value="1"/>
</dbReference>
<dbReference type="InterPro" id="IPR047817">
    <property type="entry name" value="ABC2_TM_bact-type"/>
</dbReference>
<keyword evidence="10" id="KW-1185">Reference proteome</keyword>
<dbReference type="KEGG" id="sarm:DVA86_14720"/>
<sequence>MAVTMPPHTNAGTPVVSASPYPTNPGQTGRESLVCARRNIIKMFRVPEQLMFNLVQPLLFILLFAYVFGGAIGSGAGGRDQYREYMMAGFFAQSILFVTVISASTNIAQDMTKGMVDRFRSLPMSRGAVLTGRTVADFVQNLLMLVVMITIGLLVGWRIHEGLLKAVGGFALLLFLAYAFSWVGAAIGMSVRTPEAASGVIIIMFPLTMMSNAFVPTHTLPRALQHVVNWNPFSATVQAAREMFGNPYVPSESWPMENATWASMGWSVVLILVFRTIAVSKYKKAAK</sequence>
<dbReference type="EMBL" id="CP031320">
    <property type="protein sequence ID" value="AXK37337.1"/>
    <property type="molecule type" value="Genomic_DNA"/>
</dbReference>
<dbReference type="PRINTS" id="PR00164">
    <property type="entry name" value="ABC2TRNSPORT"/>
</dbReference>
<keyword evidence="2 6" id="KW-0812">Transmembrane</keyword>
<dbReference type="PROSITE" id="PS51012">
    <property type="entry name" value="ABC_TM2"/>
    <property type="match status" value="1"/>
</dbReference>
<dbReference type="AlphaFoldDB" id="A0A345Y0C1"/>
<reference evidence="9 10" key="1">
    <citation type="submission" date="2018-07" db="EMBL/GenBank/DDBJ databases">
        <title>Draft genome of the type strain Streptomyces armeniacus ATCC 15676.</title>
        <authorList>
            <person name="Labana P."/>
            <person name="Gosse J.T."/>
            <person name="Boddy C.N."/>
        </authorList>
    </citation>
    <scope>NUCLEOTIDE SEQUENCE [LARGE SCALE GENOMIC DNA]</scope>
    <source>
        <strain evidence="9 10">ATCC 15676</strain>
    </source>
</reference>
<evidence type="ECO:0000256" key="6">
    <source>
        <dbReference type="RuleBase" id="RU361157"/>
    </source>
</evidence>
<evidence type="ECO:0000259" key="8">
    <source>
        <dbReference type="PROSITE" id="PS51012"/>
    </source>
</evidence>
<feature type="transmembrane region" description="Helical" evidence="6">
    <location>
        <begin position="196"/>
        <end position="215"/>
    </location>
</feature>